<dbReference type="SMART" id="SM00388">
    <property type="entry name" value="HisKA"/>
    <property type="match status" value="1"/>
</dbReference>
<dbReference type="Pfam" id="PF00512">
    <property type="entry name" value="HisKA"/>
    <property type="match status" value="1"/>
</dbReference>
<keyword evidence="7 15" id="KW-0418">Kinase</keyword>
<evidence type="ECO:0000256" key="7">
    <source>
        <dbReference type="ARBA" id="ARBA00022777"/>
    </source>
</evidence>
<dbReference type="CDD" id="cd00082">
    <property type="entry name" value="HisKA"/>
    <property type="match status" value="1"/>
</dbReference>
<dbReference type="SMART" id="SM00387">
    <property type="entry name" value="HATPase_c"/>
    <property type="match status" value="1"/>
</dbReference>
<dbReference type="SMART" id="SM00304">
    <property type="entry name" value="HAMP"/>
    <property type="match status" value="1"/>
</dbReference>
<dbReference type="PANTHER" id="PTHR45436:SF5">
    <property type="entry name" value="SENSOR HISTIDINE KINASE TRCS"/>
    <property type="match status" value="1"/>
</dbReference>
<dbReference type="InterPro" id="IPR004358">
    <property type="entry name" value="Sig_transdc_His_kin-like_C"/>
</dbReference>
<dbReference type="Pfam" id="PF00672">
    <property type="entry name" value="HAMP"/>
    <property type="match status" value="1"/>
</dbReference>
<feature type="region of interest" description="Disordered" evidence="11">
    <location>
        <begin position="634"/>
        <end position="680"/>
    </location>
</feature>
<gene>
    <name evidence="15" type="ORF">V8P97_03020</name>
</gene>
<proteinExistence type="predicted"/>
<organism evidence="15 16">
    <name type="scientific">Bifidobacterium favimelis</name>
    <dbReference type="NCBI Taxonomy" id="3122979"/>
    <lineage>
        <taxon>Bacteria</taxon>
        <taxon>Bacillati</taxon>
        <taxon>Actinomycetota</taxon>
        <taxon>Actinomycetes</taxon>
        <taxon>Bifidobacteriales</taxon>
        <taxon>Bifidobacteriaceae</taxon>
        <taxon>Bifidobacterium</taxon>
    </lineage>
</organism>
<dbReference type="InterPro" id="IPR005467">
    <property type="entry name" value="His_kinase_dom"/>
</dbReference>
<keyword evidence="6 12" id="KW-0812">Transmembrane</keyword>
<evidence type="ECO:0000256" key="3">
    <source>
        <dbReference type="ARBA" id="ARBA00012438"/>
    </source>
</evidence>
<evidence type="ECO:0000259" key="13">
    <source>
        <dbReference type="PROSITE" id="PS50109"/>
    </source>
</evidence>
<feature type="transmembrane region" description="Helical" evidence="12">
    <location>
        <begin position="54"/>
        <end position="80"/>
    </location>
</feature>
<keyword evidence="9" id="KW-0902">Two-component regulatory system</keyword>
<evidence type="ECO:0000256" key="11">
    <source>
        <dbReference type="SAM" id="MobiDB-lite"/>
    </source>
</evidence>
<dbReference type="EMBL" id="JBANBB010000001">
    <property type="protein sequence ID" value="MEK0306442.1"/>
    <property type="molecule type" value="Genomic_DNA"/>
</dbReference>
<feature type="domain" description="Histidine kinase" evidence="13">
    <location>
        <begin position="327"/>
        <end position="609"/>
    </location>
</feature>
<accession>A0ABU8ZN30</accession>
<dbReference type="Gene3D" id="3.30.565.10">
    <property type="entry name" value="Histidine kinase-like ATPase, C-terminal domain"/>
    <property type="match status" value="1"/>
</dbReference>
<comment type="subcellular location">
    <subcellularLocation>
        <location evidence="2">Cell membrane</location>
    </subcellularLocation>
</comment>
<dbReference type="PROSITE" id="PS50885">
    <property type="entry name" value="HAMP"/>
    <property type="match status" value="1"/>
</dbReference>
<feature type="transmembrane region" description="Helical" evidence="12">
    <location>
        <begin position="234"/>
        <end position="258"/>
    </location>
</feature>
<dbReference type="PROSITE" id="PS50109">
    <property type="entry name" value="HIS_KIN"/>
    <property type="match status" value="1"/>
</dbReference>
<dbReference type="InterPro" id="IPR003660">
    <property type="entry name" value="HAMP_dom"/>
</dbReference>
<feature type="compositionally biased region" description="Basic and acidic residues" evidence="11">
    <location>
        <begin position="637"/>
        <end position="663"/>
    </location>
</feature>
<name>A0ABU8ZN30_9BIFI</name>
<comment type="catalytic activity">
    <reaction evidence="1">
        <text>ATP + protein L-histidine = ADP + protein N-phospho-L-histidine.</text>
        <dbReference type="EC" id="2.7.13.3"/>
    </reaction>
</comment>
<evidence type="ECO:0000256" key="2">
    <source>
        <dbReference type="ARBA" id="ARBA00004236"/>
    </source>
</evidence>
<dbReference type="InterPro" id="IPR036097">
    <property type="entry name" value="HisK_dim/P_sf"/>
</dbReference>
<comment type="caution">
    <text evidence="15">The sequence shown here is derived from an EMBL/GenBank/DDBJ whole genome shotgun (WGS) entry which is preliminary data.</text>
</comment>
<evidence type="ECO:0000256" key="5">
    <source>
        <dbReference type="ARBA" id="ARBA00022679"/>
    </source>
</evidence>
<evidence type="ECO:0000256" key="8">
    <source>
        <dbReference type="ARBA" id="ARBA00022989"/>
    </source>
</evidence>
<feature type="domain" description="HAMP" evidence="14">
    <location>
        <begin position="259"/>
        <end position="312"/>
    </location>
</feature>
<dbReference type="PANTHER" id="PTHR45436">
    <property type="entry name" value="SENSOR HISTIDINE KINASE YKOH"/>
    <property type="match status" value="1"/>
</dbReference>
<keyword evidence="5" id="KW-0808">Transferase</keyword>
<dbReference type="EC" id="2.7.13.3" evidence="3"/>
<evidence type="ECO:0000259" key="14">
    <source>
        <dbReference type="PROSITE" id="PS50885"/>
    </source>
</evidence>
<dbReference type="CDD" id="cd06225">
    <property type="entry name" value="HAMP"/>
    <property type="match status" value="1"/>
</dbReference>
<evidence type="ECO:0000313" key="15">
    <source>
        <dbReference type="EMBL" id="MEK0306442.1"/>
    </source>
</evidence>
<evidence type="ECO:0000256" key="9">
    <source>
        <dbReference type="ARBA" id="ARBA00023012"/>
    </source>
</evidence>
<keyword evidence="16" id="KW-1185">Reference proteome</keyword>
<dbReference type="Gene3D" id="6.10.340.10">
    <property type="match status" value="1"/>
</dbReference>
<keyword evidence="8 12" id="KW-1133">Transmembrane helix</keyword>
<keyword evidence="4" id="KW-0597">Phosphoprotein</keyword>
<keyword evidence="10 12" id="KW-0472">Membrane</keyword>
<evidence type="ECO:0000256" key="4">
    <source>
        <dbReference type="ARBA" id="ARBA00022553"/>
    </source>
</evidence>
<evidence type="ECO:0000256" key="6">
    <source>
        <dbReference type="ARBA" id="ARBA00022692"/>
    </source>
</evidence>
<protein>
    <recommendedName>
        <fullName evidence="3">histidine kinase</fullName>
        <ecNumber evidence="3">2.7.13.3</ecNumber>
    </recommendedName>
</protein>
<dbReference type="SUPFAM" id="SSF47384">
    <property type="entry name" value="Homodimeric domain of signal transducing histidine kinase"/>
    <property type="match status" value="1"/>
</dbReference>
<dbReference type="GO" id="GO:0016301">
    <property type="term" value="F:kinase activity"/>
    <property type="evidence" value="ECO:0007669"/>
    <property type="project" value="UniProtKB-KW"/>
</dbReference>
<evidence type="ECO:0000256" key="12">
    <source>
        <dbReference type="SAM" id="Phobius"/>
    </source>
</evidence>
<evidence type="ECO:0000256" key="10">
    <source>
        <dbReference type="ARBA" id="ARBA00023136"/>
    </source>
</evidence>
<dbReference type="SUPFAM" id="SSF55874">
    <property type="entry name" value="ATPase domain of HSP90 chaperone/DNA topoisomerase II/histidine kinase"/>
    <property type="match status" value="1"/>
</dbReference>
<dbReference type="Pfam" id="PF02518">
    <property type="entry name" value="HATPase_c"/>
    <property type="match status" value="1"/>
</dbReference>
<evidence type="ECO:0000256" key="1">
    <source>
        <dbReference type="ARBA" id="ARBA00000085"/>
    </source>
</evidence>
<reference evidence="15 16" key="1">
    <citation type="submission" date="2024-02" db="EMBL/GenBank/DDBJ databases">
        <title>Bifidobacterium honeyensis sp. nov., isolated from the comb honey.</title>
        <authorList>
            <person name="Liu W."/>
            <person name="Li Y."/>
        </authorList>
    </citation>
    <scope>NUCLEOTIDE SEQUENCE [LARGE SCALE GENOMIC DNA]</scope>
    <source>
        <strain evidence="15 16">IMAU50988</strain>
    </source>
</reference>
<dbReference type="SUPFAM" id="SSF158472">
    <property type="entry name" value="HAMP domain-like"/>
    <property type="match status" value="1"/>
</dbReference>
<dbReference type="InterPro" id="IPR003661">
    <property type="entry name" value="HisK_dim/P_dom"/>
</dbReference>
<dbReference type="PRINTS" id="PR00344">
    <property type="entry name" value="BCTRLSENSOR"/>
</dbReference>
<dbReference type="InterPro" id="IPR036890">
    <property type="entry name" value="HATPase_C_sf"/>
</dbReference>
<dbReference type="Gene3D" id="1.10.287.130">
    <property type="match status" value="1"/>
</dbReference>
<sequence>MERQGGYEMKDAGAFTTVQIPRQAVATGMAAGPDGGHPHAPAGRKRRWSNPLAAVPLGTKLVTCMLVLLVVGTMGVSVAICQMADNYLLQKTDSQLIRQARLGITNATLLNNDDQDKTAGTGPTDYFLQIRDEKMNVIVNELNTSGANGVISMPRLPANGTLGQVALGKPFTTPAVVKVDAKTTPDSEAMQAAQAPWRVVAMNWTLRNKLNGEEIRGVLFIGLSMSDQIETVHALTSFCLVICVIVVILGGVISALLIQSTLAPLKRIEKTAAKIAAGDLSQRVPSLPENTEVGSLAASLNVMLARIEKSFDEQKQTTEKMKQFVSDASHELRTPLAAIHGYAELYRMQRDYPGALERADESIQHIEDSSARMSDLVADLLSLARLDEGRGITTTLPVDLTGVVRDSADDLHALDMDRKITCGSLQVDAGLPDDGDPGHPALGAVSTLTLEEGPLPEIQVVGDPSRLRQVATNIVGNIHRYTPADSPVQIGMGLVQAAIPPDILATLPSTDASLARFMEAVQVSQNSKVGDGYVVMQFVDHGPGASAAARSRLFERFYTADPSRARQKGGTGLGLAIVQSIIKAHHGLICATETPGGGLTFTVVIPQGSPDEAARAAKEAKASEMAKVKVAKARMAKTKEVRGSHMVREDGLPGGGEGKRTGPDEAGAAGGSAEGQVPGV</sequence>
<dbReference type="Proteomes" id="UP001373159">
    <property type="component" value="Unassembled WGS sequence"/>
</dbReference>
<dbReference type="InterPro" id="IPR050428">
    <property type="entry name" value="TCS_sensor_his_kinase"/>
</dbReference>
<evidence type="ECO:0000313" key="16">
    <source>
        <dbReference type="Proteomes" id="UP001373159"/>
    </source>
</evidence>
<dbReference type="InterPro" id="IPR003594">
    <property type="entry name" value="HATPase_dom"/>
</dbReference>